<evidence type="ECO:0000313" key="5">
    <source>
        <dbReference type="Proteomes" id="UP000076407"/>
    </source>
</evidence>
<dbReference type="GO" id="GO:0016791">
    <property type="term" value="F:phosphatase activity"/>
    <property type="evidence" value="ECO:0007669"/>
    <property type="project" value="UniProtKB-ARBA"/>
</dbReference>
<dbReference type="Pfam" id="PF10545">
    <property type="entry name" value="MADF_DNA_bdg"/>
    <property type="match status" value="1"/>
</dbReference>
<sequence>MAFKIETSNQDTTFWYEFIELYRNLPILWSDAHENKPKHLRDRALNILLRKYRETDAAAGVREIKQLLKDLRLAYRTELKLALEHTYASGNSLSNYRSALWYFEALSFLESKELRTLKLHSGLTGDTSGIVIDTSFSTIDDSFSCINNYDDEIVLYCKSLVPALKRLPPQQLMYAKYHIDNVVKWGRIGILTYDRPHIDADGSKKSSGAVNVENCIEVLTTQNDISVPPKRLKVDQHNSDDANHATTSLAYDMCKHISMPSEECLVVVDVSVNDIEQFKLASVDNEFDNLSFETSSPTYARPDGTSDSDRIIHLKISHSDLEDGADPHETAGPHETTLKNAEPVLELTLRRQCTMHFSHYIRNVVPKYSDEEFLRQFRIGRKAVQMICNHLETTSAYKKLRGHGGYEAISPQTHVLSFLWFLGHDKTSYRDVATQFNLSVSCLHSVICRVADAILSMKHILMIPLSEAGKTASDIAFSKKCNFSGVIGCVGGTQIKIDKPRENPDRYLLTKGHYSIQLQAIIDENLRFVDVFVEYPDEPELLETVKRICGNRYCLLGNASYPCMNQLLVPYPVDEVLLTQAQKTYNDHLQTVTSQCNQIFAHLKTRFRRLHHLKGRHLSRMVDLIKVSCILHNLASVEELKQLEGDMNQLHPEPIFTYISETRAHVDIEHGAGIGATMGTDCMQPGKRGLTVSVVVLGGACLTVMLAYLAFGDSTDESGLRTLRMVSIIFRHGDRSPTEFYPNDPHRNHHWTGGLGALSEKGSQQMYQLGKLLRPRYYRLLPPNGLYSKEHMTIVSSYAERCIMSAQSFIAGFLPPLENTNPLPIPWQPAAVNVLPRDRDTILAQKQPCPRYEQSKQRLVAYPPKDIRELYEKNAALFRTLSQGTGQNVSTILDVELLYNTLEIEKSAGLELPDWTEGIFPQKMLPIAERSLALITELPLMKKIKGGAIVAELLDNAIRRRSGILIPERNIFIYSGHDVTLVNFMRALNIIDQTTGKPDFSAAIVFELHHSITFDDDFEVKIVYFFNSDDKYPKEIEIPNCESPCSLTKFEQVMETVRLRNYDETCDFDPFFDFDRLRDLERLRDERRDRERERDRRRERDLERLLEDRERPRPFRPLRPRSSTKRIRRPFSSVSSSFSMAVFMSDKVANSTTLLF</sequence>
<dbReference type="VEuPathDB" id="VectorBase:AQUA004605"/>
<evidence type="ECO:0000256" key="1">
    <source>
        <dbReference type="ARBA" id="ARBA00001968"/>
    </source>
</evidence>
<evidence type="ECO:0000259" key="3">
    <source>
        <dbReference type="PROSITE" id="PS51029"/>
    </source>
</evidence>
<dbReference type="PROSITE" id="PS00616">
    <property type="entry name" value="HIS_ACID_PHOSPHAT_1"/>
    <property type="match status" value="1"/>
</dbReference>
<dbReference type="GO" id="GO:0046872">
    <property type="term" value="F:metal ion binding"/>
    <property type="evidence" value="ECO:0007669"/>
    <property type="project" value="UniProtKB-KW"/>
</dbReference>
<dbReference type="InterPro" id="IPR000560">
    <property type="entry name" value="His_Pase_clade-2"/>
</dbReference>
<dbReference type="PROSITE" id="PS51029">
    <property type="entry name" value="MADF"/>
    <property type="match status" value="1"/>
</dbReference>
<dbReference type="EnsemblMetazoa" id="AQUA004605-RA">
    <property type="protein sequence ID" value="AQUA004605-PA"/>
    <property type="gene ID" value="AQUA004605"/>
</dbReference>
<protein>
    <submittedName>
        <fullName evidence="4">MADF domain-containing protein</fullName>
    </submittedName>
</protein>
<dbReference type="Proteomes" id="UP000076407">
    <property type="component" value="Unassembled WGS sequence"/>
</dbReference>
<dbReference type="InterPro" id="IPR006578">
    <property type="entry name" value="MADF-dom"/>
</dbReference>
<dbReference type="PANTHER" id="PTHR21505:SF8">
    <property type="entry name" value="DPT-YFP REPRESSOR BY OVEREXPRESSION, ISOFORM D-RELATED"/>
    <property type="match status" value="1"/>
</dbReference>
<evidence type="ECO:0000313" key="4">
    <source>
        <dbReference type="EnsemblMetazoa" id="AQUA004605-PA"/>
    </source>
</evidence>
<dbReference type="SUPFAM" id="SSF53254">
    <property type="entry name" value="Phosphoglycerate mutase-like"/>
    <property type="match status" value="1"/>
</dbReference>
<keyword evidence="5" id="KW-1185">Reference proteome</keyword>
<feature type="domain" description="MADF" evidence="3">
    <location>
        <begin position="17"/>
        <end position="114"/>
    </location>
</feature>
<keyword evidence="2" id="KW-0479">Metal-binding</keyword>
<dbReference type="InterPro" id="IPR029033">
    <property type="entry name" value="His_PPase_superfam"/>
</dbReference>
<dbReference type="STRING" id="34691.A0A182X478"/>
<comment type="cofactor">
    <cofactor evidence="1">
        <name>a divalent metal cation</name>
        <dbReference type="ChEBI" id="CHEBI:60240"/>
    </cofactor>
</comment>
<dbReference type="PANTHER" id="PTHR21505">
    <property type="entry name" value="MADF DOMAIN-CONTAINING PROTEIN-RELATED"/>
    <property type="match status" value="1"/>
</dbReference>
<dbReference type="InterPro" id="IPR027806">
    <property type="entry name" value="HARBI1_dom"/>
</dbReference>
<name>A0A182X478_ANOQN</name>
<dbReference type="AlphaFoldDB" id="A0A182X478"/>
<reference evidence="4" key="1">
    <citation type="submission" date="2020-05" db="UniProtKB">
        <authorList>
            <consortium name="EnsemblMetazoa"/>
        </authorList>
    </citation>
    <scope>IDENTIFICATION</scope>
    <source>
        <strain evidence="4">SANGQUA</strain>
    </source>
</reference>
<evidence type="ECO:0000256" key="2">
    <source>
        <dbReference type="ARBA" id="ARBA00022723"/>
    </source>
</evidence>
<proteinExistence type="predicted"/>
<accession>A0A182X478</accession>
<dbReference type="Pfam" id="PF13359">
    <property type="entry name" value="DDE_Tnp_4"/>
    <property type="match status" value="1"/>
</dbReference>
<dbReference type="CDD" id="cd07061">
    <property type="entry name" value="HP_HAP_like"/>
    <property type="match status" value="1"/>
</dbReference>
<organism evidence="4 5">
    <name type="scientific">Anopheles quadriannulatus</name>
    <name type="common">Mosquito</name>
    <dbReference type="NCBI Taxonomy" id="34691"/>
    <lineage>
        <taxon>Eukaryota</taxon>
        <taxon>Metazoa</taxon>
        <taxon>Ecdysozoa</taxon>
        <taxon>Arthropoda</taxon>
        <taxon>Hexapoda</taxon>
        <taxon>Insecta</taxon>
        <taxon>Pterygota</taxon>
        <taxon>Neoptera</taxon>
        <taxon>Endopterygota</taxon>
        <taxon>Diptera</taxon>
        <taxon>Nematocera</taxon>
        <taxon>Culicoidea</taxon>
        <taxon>Culicidae</taxon>
        <taxon>Anophelinae</taxon>
        <taxon>Anopheles</taxon>
    </lineage>
</organism>
<dbReference type="InterPro" id="IPR033379">
    <property type="entry name" value="Acid_Pase_AS"/>
</dbReference>
<dbReference type="Gene3D" id="3.40.50.1240">
    <property type="entry name" value="Phosphoglycerate mutase-like"/>
    <property type="match status" value="1"/>
</dbReference>
<dbReference type="Pfam" id="PF00328">
    <property type="entry name" value="His_Phos_2"/>
    <property type="match status" value="1"/>
</dbReference>